<dbReference type="Gene3D" id="3.30.310.110">
    <property type="entry name" value="XisI-like"/>
    <property type="match status" value="1"/>
</dbReference>
<dbReference type="InterPro" id="IPR014968">
    <property type="entry name" value="XisI"/>
</dbReference>
<dbReference type="Pfam" id="PF08869">
    <property type="entry name" value="XisI"/>
    <property type="match status" value="1"/>
</dbReference>
<dbReference type="InterPro" id="IPR035943">
    <property type="entry name" value="XisI-like_sf"/>
</dbReference>
<name>A0A552HZD1_MICVR</name>
<evidence type="ECO:0000313" key="2">
    <source>
        <dbReference type="Proteomes" id="UP000320674"/>
    </source>
</evidence>
<sequence>MDYLTKIQLKQAIIKVLEDYRNFLGSHPESEIELVINETRYHYLLIETGWHRNQRIYGTLIHRNIIDNKIWIQQDVIEEGIANELVNLGISPQQIVLAFKTIERRKITSFAVS</sequence>
<comment type="caution">
    <text evidence="1">The sequence shown here is derived from an EMBL/GenBank/DDBJ whole genome shotgun (WGS) entry which is preliminary data.</text>
</comment>
<dbReference type="EMBL" id="SFAZ01000105">
    <property type="protein sequence ID" value="TRU76580.1"/>
    <property type="molecule type" value="Genomic_DNA"/>
</dbReference>
<reference evidence="1 2" key="1">
    <citation type="submission" date="2019-01" db="EMBL/GenBank/DDBJ databases">
        <title>Coherence of Microcystis species and biogeography revealed through population genomics.</title>
        <authorList>
            <person name="Perez-Carrascal O.M."/>
            <person name="Terrat Y."/>
            <person name="Giani A."/>
            <person name="Fortin N."/>
            <person name="Tromas N."/>
            <person name="Shapiro B.J."/>
        </authorList>
    </citation>
    <scope>NUCLEOTIDE SEQUENCE [LARGE SCALE GENOMIC DNA]</scope>
    <source>
        <strain evidence="1">Mv_BB_P_19951000_S68D</strain>
    </source>
</reference>
<gene>
    <name evidence="1" type="ORF">EWV77_07015</name>
</gene>
<organism evidence="1 2">
    <name type="scientific">Microcystis viridis Mv_BB_P_19951000_S68D</name>
    <dbReference type="NCBI Taxonomy" id="2486270"/>
    <lineage>
        <taxon>Bacteria</taxon>
        <taxon>Bacillati</taxon>
        <taxon>Cyanobacteriota</taxon>
        <taxon>Cyanophyceae</taxon>
        <taxon>Oscillatoriophycideae</taxon>
        <taxon>Chroococcales</taxon>
        <taxon>Microcystaceae</taxon>
        <taxon>Microcystis</taxon>
    </lineage>
</organism>
<dbReference type="SUPFAM" id="SSF143847">
    <property type="entry name" value="XisI-like"/>
    <property type="match status" value="1"/>
</dbReference>
<proteinExistence type="predicted"/>
<protein>
    <submittedName>
        <fullName evidence="1">XisI protein</fullName>
    </submittedName>
</protein>
<dbReference type="AlphaFoldDB" id="A0A552HZD1"/>
<dbReference type="CDD" id="cd16382">
    <property type="entry name" value="XisI-like"/>
    <property type="match status" value="1"/>
</dbReference>
<accession>A0A552HZD1</accession>
<dbReference type="Proteomes" id="UP000320674">
    <property type="component" value="Unassembled WGS sequence"/>
</dbReference>
<evidence type="ECO:0000313" key="1">
    <source>
        <dbReference type="EMBL" id="TRU76580.1"/>
    </source>
</evidence>